<dbReference type="SUPFAM" id="SSF103481">
    <property type="entry name" value="Multidrug resistance efflux transporter EmrE"/>
    <property type="match status" value="2"/>
</dbReference>
<accession>A0A317N1R0</accession>
<evidence type="ECO:0000313" key="8">
    <source>
        <dbReference type="EMBL" id="PWV65848.1"/>
    </source>
</evidence>
<feature type="transmembrane region" description="Helical" evidence="6">
    <location>
        <begin position="127"/>
        <end position="144"/>
    </location>
</feature>
<name>A0A317N1R0_9GAMM</name>
<evidence type="ECO:0000256" key="2">
    <source>
        <dbReference type="ARBA" id="ARBA00022475"/>
    </source>
</evidence>
<dbReference type="Gene3D" id="1.10.3730.20">
    <property type="match status" value="1"/>
</dbReference>
<keyword evidence="3 6" id="KW-0812">Transmembrane</keyword>
<feature type="domain" description="EamA" evidence="7">
    <location>
        <begin position="154"/>
        <end position="285"/>
    </location>
</feature>
<gene>
    <name evidence="8" type="ORF">C7443_101333</name>
</gene>
<dbReference type="GO" id="GO:0005886">
    <property type="term" value="C:plasma membrane"/>
    <property type="evidence" value="ECO:0007669"/>
    <property type="project" value="UniProtKB-SubCell"/>
</dbReference>
<dbReference type="Proteomes" id="UP000246569">
    <property type="component" value="Unassembled WGS sequence"/>
</dbReference>
<keyword evidence="2" id="KW-1003">Cell membrane</keyword>
<feature type="transmembrane region" description="Helical" evidence="6">
    <location>
        <begin position="35"/>
        <end position="54"/>
    </location>
</feature>
<dbReference type="AlphaFoldDB" id="A0A317N1R0"/>
<keyword evidence="5 6" id="KW-0472">Membrane</keyword>
<evidence type="ECO:0000256" key="4">
    <source>
        <dbReference type="ARBA" id="ARBA00022989"/>
    </source>
</evidence>
<evidence type="ECO:0000256" key="3">
    <source>
        <dbReference type="ARBA" id="ARBA00022692"/>
    </source>
</evidence>
<dbReference type="OrthoDB" id="9804865at2"/>
<feature type="transmembrane region" description="Helical" evidence="6">
    <location>
        <begin position="156"/>
        <end position="175"/>
    </location>
</feature>
<dbReference type="InterPro" id="IPR000620">
    <property type="entry name" value="EamA_dom"/>
</dbReference>
<feature type="transmembrane region" description="Helical" evidence="6">
    <location>
        <begin position="208"/>
        <end position="230"/>
    </location>
</feature>
<evidence type="ECO:0000259" key="7">
    <source>
        <dbReference type="Pfam" id="PF00892"/>
    </source>
</evidence>
<proteinExistence type="predicted"/>
<dbReference type="PANTHER" id="PTHR42920:SF5">
    <property type="entry name" value="EAMA DOMAIN-CONTAINING PROTEIN"/>
    <property type="match status" value="1"/>
</dbReference>
<feature type="transmembrane region" description="Helical" evidence="6">
    <location>
        <begin position="74"/>
        <end position="96"/>
    </location>
</feature>
<feature type="transmembrane region" description="Helical" evidence="6">
    <location>
        <begin position="270"/>
        <end position="288"/>
    </location>
</feature>
<protein>
    <submittedName>
        <fullName evidence="8">Threonine/homoserine efflux transporter RhtA</fullName>
    </submittedName>
</protein>
<keyword evidence="9" id="KW-1185">Reference proteome</keyword>
<dbReference type="Pfam" id="PF00892">
    <property type="entry name" value="EamA"/>
    <property type="match status" value="2"/>
</dbReference>
<evidence type="ECO:0000256" key="1">
    <source>
        <dbReference type="ARBA" id="ARBA00004651"/>
    </source>
</evidence>
<keyword evidence="4 6" id="KW-1133">Transmembrane helix</keyword>
<organism evidence="8 9">
    <name type="scientific">Plasticicumulans acidivorans</name>
    <dbReference type="NCBI Taxonomy" id="886464"/>
    <lineage>
        <taxon>Bacteria</taxon>
        <taxon>Pseudomonadati</taxon>
        <taxon>Pseudomonadota</taxon>
        <taxon>Gammaproteobacteria</taxon>
        <taxon>Candidatus Competibacteraceae</taxon>
        <taxon>Plasticicumulans</taxon>
    </lineage>
</organism>
<dbReference type="InterPro" id="IPR037185">
    <property type="entry name" value="EmrE-like"/>
</dbReference>
<evidence type="ECO:0000256" key="6">
    <source>
        <dbReference type="SAM" id="Phobius"/>
    </source>
</evidence>
<comment type="subcellular location">
    <subcellularLocation>
        <location evidence="1">Cell membrane</location>
        <topology evidence="1">Multi-pass membrane protein</topology>
    </subcellularLocation>
</comment>
<dbReference type="PANTHER" id="PTHR42920">
    <property type="entry name" value="OS03G0707200 PROTEIN-RELATED"/>
    <property type="match status" value="1"/>
</dbReference>
<feature type="transmembrane region" description="Helical" evidence="6">
    <location>
        <begin position="102"/>
        <end position="120"/>
    </location>
</feature>
<feature type="domain" description="EamA" evidence="7">
    <location>
        <begin position="7"/>
        <end position="144"/>
    </location>
</feature>
<evidence type="ECO:0000256" key="5">
    <source>
        <dbReference type="ARBA" id="ARBA00023136"/>
    </source>
</evidence>
<dbReference type="InterPro" id="IPR051258">
    <property type="entry name" value="Diverse_Substrate_Transporter"/>
</dbReference>
<sequence length="305" mass="32151">MPSRVLRADLLLLLTAAIWGSAFVAQRLGMDAVGPMLYNGLRFLLGALVVLPLALRPERGVPHAHPLSGRRLALLATAAGSVLFIGASLQQLGLLYTSVANAGFITGLYVILVPVFGWLLLRHRIMAGTWGGAALAVGGMYLLSVQSDFTVAPGDWLQLLGACFWAAHVLLIDAIAPRTHAVRLACIQFFVCAALSLLAAVMFEPIRWADIVAAAPAVAYGGVCSVGIAYTLQVIAQKDAPAAHAAILMSLEALFAALTGWWILDEGLTPRAIGGCALMLVGTLVAQLSPLLQRRTTVECLGTPR</sequence>
<feature type="transmembrane region" description="Helical" evidence="6">
    <location>
        <begin position="242"/>
        <end position="264"/>
    </location>
</feature>
<dbReference type="EMBL" id="QGTJ01000001">
    <property type="protein sequence ID" value="PWV65848.1"/>
    <property type="molecule type" value="Genomic_DNA"/>
</dbReference>
<dbReference type="RefSeq" id="WP_110016838.1">
    <property type="nucleotide sequence ID" value="NZ_QGTJ01000001.1"/>
</dbReference>
<reference evidence="8 9" key="1">
    <citation type="submission" date="2018-05" db="EMBL/GenBank/DDBJ databases">
        <title>Genomic Encyclopedia of Type Strains, Phase IV (KMG-IV): sequencing the most valuable type-strain genomes for metagenomic binning, comparative biology and taxonomic classification.</title>
        <authorList>
            <person name="Goeker M."/>
        </authorList>
    </citation>
    <scope>NUCLEOTIDE SEQUENCE [LARGE SCALE GENOMIC DNA]</scope>
    <source>
        <strain evidence="8 9">DSM 23606</strain>
    </source>
</reference>
<evidence type="ECO:0000313" key="9">
    <source>
        <dbReference type="Proteomes" id="UP000246569"/>
    </source>
</evidence>
<comment type="caution">
    <text evidence="8">The sequence shown here is derived from an EMBL/GenBank/DDBJ whole genome shotgun (WGS) entry which is preliminary data.</text>
</comment>
<feature type="transmembrane region" description="Helical" evidence="6">
    <location>
        <begin position="182"/>
        <end position="202"/>
    </location>
</feature>